<feature type="region of interest" description="Disordered" evidence="1">
    <location>
        <begin position="46"/>
        <end position="84"/>
    </location>
</feature>
<name>A0ABR2LWK3_9ASPA</name>
<organism evidence="2 3">
    <name type="scientific">Platanthera guangdongensis</name>
    <dbReference type="NCBI Taxonomy" id="2320717"/>
    <lineage>
        <taxon>Eukaryota</taxon>
        <taxon>Viridiplantae</taxon>
        <taxon>Streptophyta</taxon>
        <taxon>Embryophyta</taxon>
        <taxon>Tracheophyta</taxon>
        <taxon>Spermatophyta</taxon>
        <taxon>Magnoliopsida</taxon>
        <taxon>Liliopsida</taxon>
        <taxon>Asparagales</taxon>
        <taxon>Orchidaceae</taxon>
        <taxon>Orchidoideae</taxon>
        <taxon>Orchideae</taxon>
        <taxon>Orchidinae</taxon>
        <taxon>Platanthera</taxon>
    </lineage>
</organism>
<dbReference type="EMBL" id="JBBWWR010000014">
    <property type="protein sequence ID" value="KAK8953260.1"/>
    <property type="molecule type" value="Genomic_DNA"/>
</dbReference>
<gene>
    <name evidence="2" type="ORF">KSP40_PGU020632</name>
</gene>
<evidence type="ECO:0000313" key="2">
    <source>
        <dbReference type="EMBL" id="KAK8953260.1"/>
    </source>
</evidence>
<reference evidence="2 3" key="1">
    <citation type="journal article" date="2022" name="Nat. Plants">
        <title>Genomes of leafy and leafless Platanthera orchids illuminate the evolution of mycoheterotrophy.</title>
        <authorList>
            <person name="Li M.H."/>
            <person name="Liu K.W."/>
            <person name="Li Z."/>
            <person name="Lu H.C."/>
            <person name="Ye Q.L."/>
            <person name="Zhang D."/>
            <person name="Wang J.Y."/>
            <person name="Li Y.F."/>
            <person name="Zhong Z.M."/>
            <person name="Liu X."/>
            <person name="Yu X."/>
            <person name="Liu D.K."/>
            <person name="Tu X.D."/>
            <person name="Liu B."/>
            <person name="Hao Y."/>
            <person name="Liao X.Y."/>
            <person name="Jiang Y.T."/>
            <person name="Sun W.H."/>
            <person name="Chen J."/>
            <person name="Chen Y.Q."/>
            <person name="Ai Y."/>
            <person name="Zhai J.W."/>
            <person name="Wu S.S."/>
            <person name="Zhou Z."/>
            <person name="Hsiao Y.Y."/>
            <person name="Wu W.L."/>
            <person name="Chen Y.Y."/>
            <person name="Lin Y.F."/>
            <person name="Hsu J.L."/>
            <person name="Li C.Y."/>
            <person name="Wang Z.W."/>
            <person name="Zhao X."/>
            <person name="Zhong W.Y."/>
            <person name="Ma X.K."/>
            <person name="Ma L."/>
            <person name="Huang J."/>
            <person name="Chen G.Z."/>
            <person name="Huang M.Z."/>
            <person name="Huang L."/>
            <person name="Peng D.H."/>
            <person name="Luo Y.B."/>
            <person name="Zou S.Q."/>
            <person name="Chen S.P."/>
            <person name="Lan S."/>
            <person name="Tsai W.C."/>
            <person name="Van de Peer Y."/>
            <person name="Liu Z.J."/>
        </authorList>
    </citation>
    <scope>NUCLEOTIDE SEQUENCE [LARGE SCALE GENOMIC DNA]</scope>
    <source>
        <strain evidence="2">Lor288</strain>
    </source>
</reference>
<protein>
    <submittedName>
        <fullName evidence="2">Uncharacterized protein</fullName>
    </submittedName>
</protein>
<sequence length="114" mass="12201">MGRRNENLELTTTGLARGRAAWKRAAGCSERRQRFRAVVAVDGGADYRRSSPGRSRCSRPRWRRPWPPVETGGGETFPSAGGVGGSGGRRCGHCLRQAADFSGTGGAAGVRFDH</sequence>
<evidence type="ECO:0000256" key="1">
    <source>
        <dbReference type="SAM" id="MobiDB-lite"/>
    </source>
</evidence>
<evidence type="ECO:0000313" key="3">
    <source>
        <dbReference type="Proteomes" id="UP001412067"/>
    </source>
</evidence>
<accession>A0ABR2LWK3</accession>
<keyword evidence="3" id="KW-1185">Reference proteome</keyword>
<proteinExistence type="predicted"/>
<comment type="caution">
    <text evidence="2">The sequence shown here is derived from an EMBL/GenBank/DDBJ whole genome shotgun (WGS) entry which is preliminary data.</text>
</comment>
<feature type="compositionally biased region" description="Gly residues" evidence="1">
    <location>
        <begin position="71"/>
        <end position="84"/>
    </location>
</feature>
<dbReference type="Proteomes" id="UP001412067">
    <property type="component" value="Unassembled WGS sequence"/>
</dbReference>